<dbReference type="OMA" id="QWPFCGL"/>
<dbReference type="AlphaFoldDB" id="A0A0N1IJU8"/>
<reference evidence="2 3" key="1">
    <citation type="journal article" date="2015" name="PLoS Pathog.">
        <title>Leptomonas seymouri: Adaptations to the Dixenous Life Cycle Analyzed by Genome Sequencing, Transcriptome Profiling and Co-infection with Leishmania donovani.</title>
        <authorList>
            <person name="Kraeva N."/>
            <person name="Butenko A."/>
            <person name="Hlavacova J."/>
            <person name="Kostygov A."/>
            <person name="Myskova J."/>
            <person name="Grybchuk D."/>
            <person name="Lestinova T."/>
            <person name="Votypka J."/>
            <person name="Volf P."/>
            <person name="Opperdoes F."/>
            <person name="Flegontov P."/>
            <person name="Lukes J."/>
            <person name="Yurchenko V."/>
        </authorList>
    </citation>
    <scope>NUCLEOTIDE SEQUENCE [LARGE SCALE GENOMIC DNA]</scope>
    <source>
        <strain evidence="2 3">ATCC 30220</strain>
    </source>
</reference>
<evidence type="ECO:0000256" key="1">
    <source>
        <dbReference type="SAM" id="MobiDB-lite"/>
    </source>
</evidence>
<dbReference type="OrthoDB" id="267990at2759"/>
<feature type="compositionally biased region" description="Low complexity" evidence="1">
    <location>
        <begin position="88"/>
        <end position="99"/>
    </location>
</feature>
<comment type="caution">
    <text evidence="2">The sequence shown here is derived from an EMBL/GenBank/DDBJ whole genome shotgun (WGS) entry which is preliminary data.</text>
</comment>
<sequence>MPPRAARAPKKSSVMVAVKKNLMAAPPTRASTKDKDRAAPTTSNVHAARSRVSRRKQEITPQEAPEWQLQALKTVAAAAKRCRKNSSKRSAASSVSGAGSHKHKKTKGAASTARKNKGGEKDEEEDESALSASSDEDNTASAACEAGSETSAGTVHRRATKEASAKRPRKAAAGTVATGNGAPNKRSKKPKAADLQCPRCKLRVDQWPFCGLSGDSHV</sequence>
<feature type="region of interest" description="Disordered" evidence="1">
    <location>
        <begin position="22"/>
        <end position="194"/>
    </location>
</feature>
<dbReference type="VEuPathDB" id="TriTrypDB:Lsey_0152_0140"/>
<organism evidence="2 3">
    <name type="scientific">Leptomonas seymouri</name>
    <dbReference type="NCBI Taxonomy" id="5684"/>
    <lineage>
        <taxon>Eukaryota</taxon>
        <taxon>Discoba</taxon>
        <taxon>Euglenozoa</taxon>
        <taxon>Kinetoplastea</taxon>
        <taxon>Metakinetoplastina</taxon>
        <taxon>Trypanosomatida</taxon>
        <taxon>Trypanosomatidae</taxon>
        <taxon>Leishmaniinae</taxon>
        <taxon>Leptomonas</taxon>
    </lineage>
</organism>
<gene>
    <name evidence="2" type="ORF">ABL78_4909</name>
</gene>
<feature type="compositionally biased region" description="Acidic residues" evidence="1">
    <location>
        <begin position="121"/>
        <end position="138"/>
    </location>
</feature>
<dbReference type="EMBL" id="LJSK01000152">
    <property type="protein sequence ID" value="KPI86040.1"/>
    <property type="molecule type" value="Genomic_DNA"/>
</dbReference>
<name>A0A0N1IJU8_LEPSE</name>
<dbReference type="Proteomes" id="UP000038009">
    <property type="component" value="Unassembled WGS sequence"/>
</dbReference>
<proteinExistence type="predicted"/>
<feature type="compositionally biased region" description="Low complexity" evidence="1">
    <location>
        <begin position="171"/>
        <end position="182"/>
    </location>
</feature>
<keyword evidence="3" id="KW-1185">Reference proteome</keyword>
<protein>
    <submittedName>
        <fullName evidence="2">Uncharacterized protein</fullName>
    </submittedName>
</protein>
<evidence type="ECO:0000313" key="2">
    <source>
        <dbReference type="EMBL" id="KPI86040.1"/>
    </source>
</evidence>
<accession>A0A0N1IJU8</accession>
<evidence type="ECO:0000313" key="3">
    <source>
        <dbReference type="Proteomes" id="UP000038009"/>
    </source>
</evidence>